<feature type="transmembrane region" description="Helical" evidence="1">
    <location>
        <begin position="37"/>
        <end position="57"/>
    </location>
</feature>
<evidence type="ECO:0000313" key="2">
    <source>
        <dbReference type="EMBL" id="QHA00736.1"/>
    </source>
</evidence>
<evidence type="ECO:0000256" key="1">
    <source>
        <dbReference type="SAM" id="Phobius"/>
    </source>
</evidence>
<organism evidence="2 3">
    <name type="scientific">Dehalobacter restrictus</name>
    <dbReference type="NCBI Taxonomy" id="55583"/>
    <lineage>
        <taxon>Bacteria</taxon>
        <taxon>Bacillati</taxon>
        <taxon>Bacillota</taxon>
        <taxon>Clostridia</taxon>
        <taxon>Eubacteriales</taxon>
        <taxon>Desulfitobacteriaceae</taxon>
        <taxon>Dehalobacter</taxon>
    </lineage>
</organism>
<accession>A0A857DKS6</accession>
<keyword evidence="1" id="KW-0472">Membrane</keyword>
<feature type="transmembrane region" description="Helical" evidence="1">
    <location>
        <begin position="63"/>
        <end position="81"/>
    </location>
</feature>
<gene>
    <name evidence="2" type="ORF">GQ588_08875</name>
</gene>
<dbReference type="Proteomes" id="UP000430508">
    <property type="component" value="Chromosome"/>
</dbReference>
<keyword evidence="1" id="KW-0812">Transmembrane</keyword>
<proteinExistence type="predicted"/>
<evidence type="ECO:0000313" key="3">
    <source>
        <dbReference type="Proteomes" id="UP000430508"/>
    </source>
</evidence>
<dbReference type="EMBL" id="CP046996">
    <property type="protein sequence ID" value="QHA00736.1"/>
    <property type="molecule type" value="Genomic_DNA"/>
</dbReference>
<name>A0A857DKS6_9FIRM</name>
<evidence type="ECO:0008006" key="4">
    <source>
        <dbReference type="Google" id="ProtNLM"/>
    </source>
</evidence>
<reference evidence="2 3" key="1">
    <citation type="submission" date="2019-12" db="EMBL/GenBank/DDBJ databases">
        <title>Sequence classification of anaerobic respiratory reductive dehalogenases: First we see many, then we see few.</title>
        <authorList>
            <person name="Molenda O."/>
            <person name="Puentes Jacome L.A."/>
            <person name="Cao X."/>
            <person name="Nesbo C.L."/>
            <person name="Tang S."/>
            <person name="Morson N."/>
            <person name="Patron J."/>
            <person name="Lomheim L."/>
            <person name="Wishart D.S."/>
            <person name="Edwards E.A."/>
        </authorList>
    </citation>
    <scope>NUCLEOTIDE SEQUENCE [LARGE SCALE GENOMIC DNA]</scope>
    <source>
        <strain evidence="2 3">12DCA</strain>
    </source>
</reference>
<dbReference type="RefSeq" id="WP_083221878.1">
    <property type="nucleotide sequence ID" value="NZ_CP046996.1"/>
</dbReference>
<protein>
    <recommendedName>
        <fullName evidence="4">PQ loop repeat protein</fullName>
    </recommendedName>
</protein>
<sequence length="93" mass="10696">MIVLSIFETIMLLCFGSAWPFSIYSSYKAGTAKGKSLFFLVVLLIGYLSGILHKMIYSFDYVIILYILNFCLIAVDTGLYFRNKRLDALRNFE</sequence>
<keyword evidence="1" id="KW-1133">Transmembrane helix</keyword>
<feature type="transmembrane region" description="Helical" evidence="1">
    <location>
        <begin position="6"/>
        <end position="25"/>
    </location>
</feature>
<dbReference type="AlphaFoldDB" id="A0A857DKS6"/>